<proteinExistence type="predicted"/>
<feature type="domain" description="NAD(P)-binding" evidence="2">
    <location>
        <begin position="5"/>
        <end position="321"/>
    </location>
</feature>
<dbReference type="eggNOG" id="COG0451">
    <property type="taxonomic scope" value="Bacteria"/>
</dbReference>
<evidence type="ECO:0000313" key="4">
    <source>
        <dbReference type="Proteomes" id="UP000008631"/>
    </source>
</evidence>
<dbReference type="InParanoid" id="E8QZH2"/>
<dbReference type="InterPro" id="IPR016040">
    <property type="entry name" value="NAD(P)-bd_dom"/>
</dbReference>
<keyword evidence="4" id="KW-1185">Reference proteome</keyword>
<dbReference type="AlphaFoldDB" id="E8QZH2"/>
<dbReference type="Gene3D" id="3.40.50.720">
    <property type="entry name" value="NAD(P)-binding Rossmann-like Domain"/>
    <property type="match status" value="1"/>
</dbReference>
<dbReference type="PANTHER" id="PTHR43000">
    <property type="entry name" value="DTDP-D-GLUCOSE 4,6-DEHYDRATASE-RELATED"/>
    <property type="match status" value="1"/>
</dbReference>
<gene>
    <name evidence="3" type="ordered locus">Isop_0504</name>
</gene>
<reference key="1">
    <citation type="submission" date="2010-11" db="EMBL/GenBank/DDBJ databases">
        <title>The complete sequence of chromosome of Isophaera pallida ATCC 43644.</title>
        <authorList>
            <consortium name="US DOE Joint Genome Institute (JGI-PGF)"/>
            <person name="Lucas S."/>
            <person name="Copeland A."/>
            <person name="Lapidus A."/>
            <person name="Bruce D."/>
            <person name="Goodwin L."/>
            <person name="Pitluck S."/>
            <person name="Kyrpides N."/>
            <person name="Mavromatis K."/>
            <person name="Pagani I."/>
            <person name="Ivanova N."/>
            <person name="Saunders E."/>
            <person name="Brettin T."/>
            <person name="Detter J.C."/>
            <person name="Han C."/>
            <person name="Tapia R."/>
            <person name="Land M."/>
            <person name="Hauser L."/>
            <person name="Markowitz V."/>
            <person name="Cheng J.-F."/>
            <person name="Hugenholtz P."/>
            <person name="Woyke T."/>
            <person name="Wu D."/>
            <person name="Eisen J.A."/>
        </authorList>
    </citation>
    <scope>NUCLEOTIDE SEQUENCE</scope>
    <source>
        <strain>ATCC 43644</strain>
    </source>
</reference>
<name>E8QZH2_ISOPI</name>
<dbReference type="Gene3D" id="3.90.25.10">
    <property type="entry name" value="UDP-galactose 4-epimerase, domain 1"/>
    <property type="match status" value="1"/>
</dbReference>
<dbReference type="STRING" id="575540.Isop_0504"/>
<dbReference type="EMBL" id="CP002353">
    <property type="protein sequence ID" value="ADV61099.1"/>
    <property type="molecule type" value="Genomic_DNA"/>
</dbReference>
<protein>
    <submittedName>
        <fullName evidence="3">NAD-dependent epimerase/dehydratase</fullName>
    </submittedName>
</protein>
<evidence type="ECO:0000313" key="3">
    <source>
        <dbReference type="EMBL" id="ADV61099.1"/>
    </source>
</evidence>
<dbReference type="RefSeq" id="WP_013563388.1">
    <property type="nucleotide sequence ID" value="NC_014962.1"/>
</dbReference>
<reference evidence="3 4" key="2">
    <citation type="journal article" date="2011" name="Stand. Genomic Sci.">
        <title>Complete genome sequence of Isosphaera pallida type strain (IS1B).</title>
        <authorList>
            <consortium name="US DOE Joint Genome Institute (JGI-PGF)"/>
            <person name="Goker M."/>
            <person name="Cleland D."/>
            <person name="Saunders E."/>
            <person name="Lapidus A."/>
            <person name="Nolan M."/>
            <person name="Lucas S."/>
            <person name="Hammon N."/>
            <person name="Deshpande S."/>
            <person name="Cheng J.F."/>
            <person name="Tapia R."/>
            <person name="Han C."/>
            <person name="Goodwin L."/>
            <person name="Pitluck S."/>
            <person name="Liolios K."/>
            <person name="Pagani I."/>
            <person name="Ivanova N."/>
            <person name="Mavromatis K."/>
            <person name="Pati A."/>
            <person name="Chen A."/>
            <person name="Palaniappan K."/>
            <person name="Land M."/>
            <person name="Hauser L."/>
            <person name="Chang Y.J."/>
            <person name="Jeffries C.D."/>
            <person name="Detter J.C."/>
            <person name="Beck B."/>
            <person name="Woyke T."/>
            <person name="Bristow J."/>
            <person name="Eisen J.A."/>
            <person name="Markowitz V."/>
            <person name="Hugenholtz P."/>
            <person name="Kyrpides N.C."/>
            <person name="Klenk H.P."/>
        </authorList>
    </citation>
    <scope>NUCLEOTIDE SEQUENCE [LARGE SCALE GENOMIC DNA]</scope>
    <source>
        <strain evidence="4">ATCC 43644 / DSM 9630 / IS1B</strain>
    </source>
</reference>
<dbReference type="KEGG" id="ipa:Isop_0504"/>
<dbReference type="Pfam" id="PF16363">
    <property type="entry name" value="GDP_Man_Dehyd"/>
    <property type="match status" value="1"/>
</dbReference>
<dbReference type="OrthoDB" id="258549at2"/>
<dbReference type="Proteomes" id="UP000008631">
    <property type="component" value="Chromosome"/>
</dbReference>
<dbReference type="HOGENOM" id="CLU_007383_1_7_0"/>
<dbReference type="SUPFAM" id="SSF51735">
    <property type="entry name" value="NAD(P)-binding Rossmann-fold domains"/>
    <property type="match status" value="1"/>
</dbReference>
<evidence type="ECO:0000256" key="1">
    <source>
        <dbReference type="SAM" id="MobiDB-lite"/>
    </source>
</evidence>
<organism evidence="3 4">
    <name type="scientific">Isosphaera pallida (strain ATCC 43644 / DSM 9630 / IS1B)</name>
    <dbReference type="NCBI Taxonomy" id="575540"/>
    <lineage>
        <taxon>Bacteria</taxon>
        <taxon>Pseudomonadati</taxon>
        <taxon>Planctomycetota</taxon>
        <taxon>Planctomycetia</taxon>
        <taxon>Isosphaerales</taxon>
        <taxon>Isosphaeraceae</taxon>
        <taxon>Isosphaera</taxon>
    </lineage>
</organism>
<feature type="region of interest" description="Disordered" evidence="1">
    <location>
        <begin position="142"/>
        <end position="161"/>
    </location>
</feature>
<evidence type="ECO:0000259" key="2">
    <source>
        <dbReference type="Pfam" id="PF16363"/>
    </source>
</evidence>
<dbReference type="InterPro" id="IPR036291">
    <property type="entry name" value="NAD(P)-bd_dom_sf"/>
</dbReference>
<accession>E8QZH2</accession>
<sequence length="343" mass="37688">MKLWITGATGFVGGYAVEAALARGDQVQGWAGRGRWPEDLGHLDGQVPLEPLDLTAPETTNDLIRRLQQDRPEAILHLAAQSNPRASFDDPPATWRINLGGTLALLEAMRKAAPLSWQAGSSSHLHWPRLVVISSGMCYGRPEPPDRPPFGPNDPLAPRDPYSASKAAADLAALQYHHAHGFDVVIARPFQQTGPRQSERYVLSGMARQVAEVEAGMRSEVSVGNLEVERDFTDVRDMVRAYLRLTRHAVLGRIVVLGRGRGIKLADALDHLRGLADRPIPVRIDPARLRNDDPPRILGDPQALHEALGDQPLIPIETTLADLLNWWRGRIRGSQSRPSDIAS</sequence>